<proteinExistence type="predicted"/>
<evidence type="ECO:0000313" key="2">
    <source>
        <dbReference type="Proteomes" id="UP000217446"/>
    </source>
</evidence>
<gene>
    <name evidence="1" type="ORF">SO3561_05524</name>
</gene>
<dbReference type="EMBL" id="BDQI01000012">
    <property type="protein sequence ID" value="GAX53992.1"/>
    <property type="molecule type" value="Genomic_DNA"/>
</dbReference>
<dbReference type="Proteomes" id="UP000217446">
    <property type="component" value="Unassembled WGS sequence"/>
</dbReference>
<reference evidence="2" key="1">
    <citation type="submission" date="2017-05" db="EMBL/GenBank/DDBJ databases">
        <title>Streptomyces olivochromogenes NBRC 3561 whole genome shotgun sequence.</title>
        <authorList>
            <person name="Dohra H."/>
            <person name="Kodani S."/>
        </authorList>
    </citation>
    <scope>NUCLEOTIDE SEQUENCE [LARGE SCALE GENOMIC DNA]</scope>
    <source>
        <strain evidence="2">NBRC 3561</strain>
    </source>
</reference>
<organism evidence="1 2">
    <name type="scientific">Streptomyces olivochromogenes</name>
    <dbReference type="NCBI Taxonomy" id="1963"/>
    <lineage>
        <taxon>Bacteria</taxon>
        <taxon>Bacillati</taxon>
        <taxon>Actinomycetota</taxon>
        <taxon>Actinomycetes</taxon>
        <taxon>Kitasatosporales</taxon>
        <taxon>Streptomycetaceae</taxon>
        <taxon>Streptomyces</taxon>
    </lineage>
</organism>
<dbReference type="AlphaFoldDB" id="A0A250VIW4"/>
<evidence type="ECO:0000313" key="1">
    <source>
        <dbReference type="EMBL" id="GAX53992.1"/>
    </source>
</evidence>
<keyword evidence="2" id="KW-1185">Reference proteome</keyword>
<name>A0A250VIW4_STROL</name>
<dbReference type="RefSeq" id="WP_067376283.1">
    <property type="nucleotide sequence ID" value="NZ_BDQI01000012.1"/>
</dbReference>
<accession>A0A250VIW4</accession>
<sequence>MSRSHPAVADLHGVWQRTLAREADGSTDCVTITTWVQGPSLFGDLRQPPALDDVVGRALLMDLDRPQLLALCGQKAFAGTLHEDGDVFTWVRRIDLHPSALLPDAGTLHWADGVLVEAGLHEDYVEHWELIEQGSPAAAVLEDRLEGCAGMLVRVGSWFGYARDRPVPLPSPVVPLVDQVGGCSRRAEAAALLDCEVSIGRVHGDRWEIVRSTLPHRVGTQLRPELRSGGDWLRIRDTDPQGRARPRDWQLARVEGPARLLAAGSTWR</sequence>
<protein>
    <submittedName>
        <fullName evidence="1">Uncharacterized protein</fullName>
    </submittedName>
</protein>
<comment type="caution">
    <text evidence="1">The sequence shown here is derived from an EMBL/GenBank/DDBJ whole genome shotgun (WGS) entry which is preliminary data.</text>
</comment>